<evidence type="ECO:0000256" key="3">
    <source>
        <dbReference type="ARBA" id="ARBA00022833"/>
    </source>
</evidence>
<keyword evidence="2" id="KW-0863">Zinc-finger</keyword>
<evidence type="ECO:0000256" key="2">
    <source>
        <dbReference type="ARBA" id="ARBA00022771"/>
    </source>
</evidence>
<name>A0A8H6J7P1_9PEZI</name>
<dbReference type="InterPro" id="IPR010730">
    <property type="entry name" value="HET"/>
</dbReference>
<dbReference type="SUPFAM" id="SSF57850">
    <property type="entry name" value="RING/U-box"/>
    <property type="match status" value="1"/>
</dbReference>
<evidence type="ECO:0000259" key="4">
    <source>
        <dbReference type="Pfam" id="PF06985"/>
    </source>
</evidence>
<dbReference type="PANTHER" id="PTHR33112">
    <property type="entry name" value="DOMAIN PROTEIN, PUTATIVE-RELATED"/>
    <property type="match status" value="1"/>
</dbReference>
<protein>
    <submittedName>
        <fullName evidence="5">Heterokaryon incompatibility protein</fullName>
    </submittedName>
</protein>
<organism evidence="5 6">
    <name type="scientific">Colletotrichum sojae</name>
    <dbReference type="NCBI Taxonomy" id="2175907"/>
    <lineage>
        <taxon>Eukaryota</taxon>
        <taxon>Fungi</taxon>
        <taxon>Dikarya</taxon>
        <taxon>Ascomycota</taxon>
        <taxon>Pezizomycotina</taxon>
        <taxon>Sordariomycetes</taxon>
        <taxon>Hypocreomycetidae</taxon>
        <taxon>Glomerellales</taxon>
        <taxon>Glomerellaceae</taxon>
        <taxon>Colletotrichum</taxon>
        <taxon>Colletotrichum orchidearum species complex</taxon>
    </lineage>
</organism>
<keyword evidence="3" id="KW-0862">Zinc</keyword>
<dbReference type="InterPro" id="IPR043145">
    <property type="entry name" value="Znf_ZZ_sf"/>
</dbReference>
<sequence>MYDTPSLHDGVKTNILLMRLFNHMHLVERAPNLNELANPPEKLANPVYEIPNYLQYRFSKEPPVHDEIICNSAKCHDAETEPTEIHGLRYHCLDCNPELDFCSSCVEPPGQGIAHEPTHRLLQLPATECSLCLGVNRLKITSVFDGVKEFEFGIGSIAKGSYREYSASGAALRRVSETKSCGFCAMVSPADAESSHLIGREGHAVCSCQSLAKFWIRARLVISPRMVAELPGKTSGLSRFAQFPSSDPAALSPSLGLFTRQSNHEAYRQDGIVIDDLPKTIRDAIHATRWLGLKYLWVDRLCIIQDSADDWVHEAALMCDVYSSAAITLSADGSSSAEEEGGDMGLLLHKPQHHQTQSGRTSEMSQLIDSRGWTMQERLMSRRVLHFTSDELVWECNTLTEFECRRESGPSNKAVSASGARSMVSIYESWQSVVLDYTKRSLAYESDKMPPLRGLVERFQLLMDQAPGRHLSQRDEYLAGLWRGDLVAELAWKPPSEDDIAAFRKATNRPKMDDMPSIETFDWMRIIHERNDRENWHQSEGYVAPSWSWAHLRGPISYLLCAPPTPFVSYVEIIEAKTIPKNPKEPTGQLSSGFITMEGHMARGLSILAVQGIFTDNKIWDLCFLTYKAGHSFSIQFMPDDWTATRRHDGSVTNAAIMFLGTKHFKLPKGDGIAGLGGLVQPIQMSKSARADGGDVSAQLANLDLSASTPEEMRKVFAEEYGFGRCASYLVLVESQKVKDKYERIGCFDIASDRDTEIMRALFCYSVEDRITII</sequence>
<keyword evidence="1" id="KW-0479">Metal-binding</keyword>
<dbReference type="Proteomes" id="UP000652219">
    <property type="component" value="Unassembled WGS sequence"/>
</dbReference>
<reference evidence="5 6" key="1">
    <citation type="journal article" date="2020" name="Phytopathology">
        <title>Genome Sequence Resources of Colletotrichum truncatum, C. plurivorum, C. musicola, and C. sojae: Four Species Pathogenic to Soybean (Glycine max).</title>
        <authorList>
            <person name="Rogerio F."/>
            <person name="Boufleur T.R."/>
            <person name="Ciampi-Guillardi M."/>
            <person name="Sukno S.A."/>
            <person name="Thon M.R."/>
            <person name="Massola Junior N.S."/>
            <person name="Baroncelli R."/>
        </authorList>
    </citation>
    <scope>NUCLEOTIDE SEQUENCE [LARGE SCALE GENOMIC DNA]</scope>
    <source>
        <strain evidence="5 6">LFN0009</strain>
    </source>
</reference>
<keyword evidence="6" id="KW-1185">Reference proteome</keyword>
<dbReference type="Pfam" id="PF06985">
    <property type="entry name" value="HET"/>
    <property type="match status" value="1"/>
</dbReference>
<dbReference type="PANTHER" id="PTHR33112:SF16">
    <property type="entry name" value="HETEROKARYON INCOMPATIBILITY DOMAIN-CONTAINING PROTEIN"/>
    <property type="match status" value="1"/>
</dbReference>
<evidence type="ECO:0000313" key="5">
    <source>
        <dbReference type="EMBL" id="KAF6808044.1"/>
    </source>
</evidence>
<dbReference type="GO" id="GO:0008270">
    <property type="term" value="F:zinc ion binding"/>
    <property type="evidence" value="ECO:0007669"/>
    <property type="project" value="UniProtKB-KW"/>
</dbReference>
<feature type="domain" description="Heterokaryon incompatibility" evidence="4">
    <location>
        <begin position="268"/>
        <end position="377"/>
    </location>
</feature>
<accession>A0A8H6J7P1</accession>
<dbReference type="EMBL" id="WIGN01000125">
    <property type="protein sequence ID" value="KAF6808044.1"/>
    <property type="molecule type" value="Genomic_DNA"/>
</dbReference>
<proteinExistence type="predicted"/>
<dbReference type="Gene3D" id="3.30.60.90">
    <property type="match status" value="1"/>
</dbReference>
<evidence type="ECO:0000256" key="1">
    <source>
        <dbReference type="ARBA" id="ARBA00022723"/>
    </source>
</evidence>
<gene>
    <name evidence="5" type="ORF">CSOJ01_07812</name>
</gene>
<dbReference type="AlphaFoldDB" id="A0A8H6J7P1"/>
<evidence type="ECO:0000313" key="6">
    <source>
        <dbReference type="Proteomes" id="UP000652219"/>
    </source>
</evidence>
<comment type="caution">
    <text evidence="5">The sequence shown here is derived from an EMBL/GenBank/DDBJ whole genome shotgun (WGS) entry which is preliminary data.</text>
</comment>